<dbReference type="RefSeq" id="WP_185374996.1">
    <property type="nucleotide sequence ID" value="NZ_JAARRM010000007.1"/>
</dbReference>
<comment type="caution">
    <text evidence="1">The sequence shown here is derived from an EMBL/GenBank/DDBJ whole genome shotgun (WGS) entry which is preliminary data.</text>
</comment>
<dbReference type="EMBL" id="JAARRM010000007">
    <property type="protein sequence ID" value="MBC1522441.1"/>
    <property type="molecule type" value="Genomic_DNA"/>
</dbReference>
<evidence type="ECO:0000313" key="1">
    <source>
        <dbReference type="EMBL" id="MBC1522441.1"/>
    </source>
</evidence>
<gene>
    <name evidence="1" type="ORF">HB912_12360</name>
</gene>
<dbReference type="AlphaFoldDB" id="A0A841ZV66"/>
<name>A0A841ZV66_9LIST</name>
<proteinExistence type="predicted"/>
<organism evidence="1 2">
    <name type="scientific">Listeria aquatica</name>
    <dbReference type="NCBI Taxonomy" id="1494960"/>
    <lineage>
        <taxon>Bacteria</taxon>
        <taxon>Bacillati</taxon>
        <taxon>Bacillota</taxon>
        <taxon>Bacilli</taxon>
        <taxon>Bacillales</taxon>
        <taxon>Listeriaceae</taxon>
        <taxon>Listeria</taxon>
    </lineage>
</organism>
<accession>A0A841ZV66</accession>
<sequence length="72" mass="8169">MDKGKLKSIIVLNNDTQNSLSLFLGISPQTFSSKINEKNGSEFTQTEIKKIKERYKLSAEDINDIFFNLVVS</sequence>
<reference evidence="1 2" key="1">
    <citation type="submission" date="2020-03" db="EMBL/GenBank/DDBJ databases">
        <title>Soil Listeria distribution.</title>
        <authorList>
            <person name="Liao J."/>
            <person name="Wiedmann M."/>
        </authorList>
    </citation>
    <scope>NUCLEOTIDE SEQUENCE [LARGE SCALE GENOMIC DNA]</scope>
    <source>
        <strain evidence="1 2">FSL L7-1507</strain>
    </source>
</reference>
<evidence type="ECO:0000313" key="2">
    <source>
        <dbReference type="Proteomes" id="UP000559885"/>
    </source>
</evidence>
<protein>
    <submittedName>
        <fullName evidence="1">XRE family transcriptional regulator</fullName>
    </submittedName>
</protein>
<dbReference type="Proteomes" id="UP000559885">
    <property type="component" value="Unassembled WGS sequence"/>
</dbReference>